<reference evidence="2 3" key="1">
    <citation type="submission" date="2019-06" db="EMBL/GenBank/DDBJ databases">
        <title>Complete genome sequence of Methanoculleus chikugoensis strain MG62.</title>
        <authorList>
            <person name="Asakawa S."/>
            <person name="Dianou D."/>
        </authorList>
    </citation>
    <scope>NUCLEOTIDE SEQUENCE [LARGE SCALE GENOMIC DNA]</scope>
    <source>
        <strain evidence="2 3">MG62</strain>
    </source>
</reference>
<keyword evidence="1" id="KW-0812">Transmembrane</keyword>
<feature type="transmembrane region" description="Helical" evidence="1">
    <location>
        <begin position="30"/>
        <end position="47"/>
    </location>
</feature>
<sequence>MSADDMTDTPGPESYKDLLANPYLAGSIKFVLPLAIIPAVFAALYLIEPYQRFLIISGLIVAYFVPPAGKETIIPLAILAGYPWWLITAVIFLLDVAVSLFVVWNFDLALKIPLIGRLLESGMTIGRNYTESQPWLRKFSTIGLILFVFFPLQGTGAMNGSILGRLLGLEKGRVFACVCTGSLTSCLAFALGSDMLLDVYQQNPALGIGILAAIVVAVLAGVVGWRVHKKRLRGRTPR</sequence>
<feature type="transmembrane region" description="Helical" evidence="1">
    <location>
        <begin position="139"/>
        <end position="162"/>
    </location>
</feature>
<organism evidence="2 3">
    <name type="scientific">Methanoculleus chikugoensis</name>
    <dbReference type="NCBI Taxonomy" id="118126"/>
    <lineage>
        <taxon>Archaea</taxon>
        <taxon>Methanobacteriati</taxon>
        <taxon>Methanobacteriota</taxon>
        <taxon>Stenosarchaea group</taxon>
        <taxon>Methanomicrobia</taxon>
        <taxon>Methanomicrobiales</taxon>
        <taxon>Methanomicrobiaceae</taxon>
        <taxon>Methanoculleus</taxon>
    </lineage>
</organism>
<evidence type="ECO:0000313" key="3">
    <source>
        <dbReference type="Proteomes" id="UP000824969"/>
    </source>
</evidence>
<gene>
    <name evidence="2" type="ORF">MchiMG62_06450</name>
</gene>
<proteinExistence type="predicted"/>
<evidence type="ECO:0008006" key="4">
    <source>
        <dbReference type="Google" id="ProtNLM"/>
    </source>
</evidence>
<dbReference type="GeneID" id="66130151"/>
<dbReference type="RefSeq" id="WP_221057869.1">
    <property type="nucleotide sequence ID" value="NZ_AP019781.1"/>
</dbReference>
<feature type="transmembrane region" description="Helical" evidence="1">
    <location>
        <begin position="205"/>
        <end position="225"/>
    </location>
</feature>
<dbReference type="InterPro" id="IPR009577">
    <property type="entry name" value="Sm_multidrug_ex"/>
</dbReference>
<keyword evidence="1" id="KW-0472">Membrane</keyword>
<keyword evidence="3" id="KW-1185">Reference proteome</keyword>
<accession>A0ABN5XKB9</accession>
<evidence type="ECO:0000256" key="1">
    <source>
        <dbReference type="SAM" id="Phobius"/>
    </source>
</evidence>
<evidence type="ECO:0000313" key="2">
    <source>
        <dbReference type="EMBL" id="BBL67464.1"/>
    </source>
</evidence>
<feature type="transmembrane region" description="Helical" evidence="1">
    <location>
        <begin position="53"/>
        <end position="69"/>
    </location>
</feature>
<keyword evidence="1" id="KW-1133">Transmembrane helix</keyword>
<feature type="transmembrane region" description="Helical" evidence="1">
    <location>
        <begin position="81"/>
        <end position="104"/>
    </location>
</feature>
<dbReference type="EMBL" id="AP019781">
    <property type="protein sequence ID" value="BBL67464.1"/>
    <property type="molecule type" value="Genomic_DNA"/>
</dbReference>
<name>A0ABN5XKB9_9EURY</name>
<dbReference type="Pfam" id="PF06695">
    <property type="entry name" value="Sm_multidrug_ex"/>
    <property type="match status" value="1"/>
</dbReference>
<dbReference type="Proteomes" id="UP000824969">
    <property type="component" value="Chromosome"/>
</dbReference>
<protein>
    <recommendedName>
        <fullName evidence="4">Small multi-drug export protein</fullName>
    </recommendedName>
</protein>